<keyword evidence="1" id="KW-0472">Membrane</keyword>
<accession>A0A9X6NGU1</accession>
<keyword evidence="1" id="KW-0812">Transmembrane</keyword>
<proteinExistence type="predicted"/>
<feature type="transmembrane region" description="Helical" evidence="1">
    <location>
        <begin position="233"/>
        <end position="252"/>
    </location>
</feature>
<dbReference type="AlphaFoldDB" id="A0A9X6NGU1"/>
<name>A0A9X6NGU1_HYPEX</name>
<feature type="transmembrane region" description="Helical" evidence="1">
    <location>
        <begin position="12"/>
        <end position="30"/>
    </location>
</feature>
<organism evidence="2 3">
    <name type="scientific">Hypsibius exemplaris</name>
    <name type="common">Freshwater tardigrade</name>
    <dbReference type="NCBI Taxonomy" id="2072580"/>
    <lineage>
        <taxon>Eukaryota</taxon>
        <taxon>Metazoa</taxon>
        <taxon>Ecdysozoa</taxon>
        <taxon>Tardigrada</taxon>
        <taxon>Eutardigrada</taxon>
        <taxon>Parachela</taxon>
        <taxon>Hypsibioidea</taxon>
        <taxon>Hypsibiidae</taxon>
        <taxon>Hypsibius</taxon>
    </lineage>
</organism>
<evidence type="ECO:0000313" key="3">
    <source>
        <dbReference type="Proteomes" id="UP000192578"/>
    </source>
</evidence>
<keyword evidence="3" id="KW-1185">Reference proteome</keyword>
<sequence>MFIDFSSHLHNVFVVFDILSFFLVHSSILSSSSLTSSSSSDILLFMSSSRLRHLQRRLFLPPSFLPPPRPIVVTSRLFVSSRLRRLDVLPFIVVHPHLRSSSTRRHLPILPLHRHHRIVVIFNVILFFASFPLPSYRTSCLFNVALFRPRLLLHQFVVQRRHPHLLPLLSSSSSTSSSSIHIFLFHRHIDFLLISTSSSSSHIVFFIVVIHIFRIFNVFVCPSTSSSHRPSHHILVSLNFVVNLPNLLSSSYRHRLSSSTSSLLRTFLFLSSSSTSSSFHVVLFLHVSSSHVFNVVIPHLLTLFSRFFTFVIFIHIFSSSSSSDFLSSFKTSSSSSNFSSHRSYPHLRFIFNGSSSSRRSSSSSRHHIFVI</sequence>
<feature type="transmembrane region" description="Helical" evidence="1">
    <location>
        <begin position="264"/>
        <end position="285"/>
    </location>
</feature>
<gene>
    <name evidence="2" type="ORF">BV898_18393</name>
</gene>
<feature type="transmembrane region" description="Helical" evidence="1">
    <location>
        <begin position="118"/>
        <end position="145"/>
    </location>
</feature>
<keyword evidence="1" id="KW-1133">Transmembrane helix</keyword>
<reference evidence="3" key="1">
    <citation type="submission" date="2017-01" db="EMBL/GenBank/DDBJ databases">
        <title>Comparative genomics of anhydrobiosis in the tardigrade Hypsibius dujardini.</title>
        <authorList>
            <person name="Yoshida Y."/>
            <person name="Koutsovoulos G."/>
            <person name="Laetsch D."/>
            <person name="Stevens L."/>
            <person name="Kumar S."/>
            <person name="Horikawa D."/>
            <person name="Ishino K."/>
            <person name="Komine S."/>
            <person name="Tomita M."/>
            <person name="Blaxter M."/>
            <person name="Arakawa K."/>
        </authorList>
    </citation>
    <scope>NUCLEOTIDE SEQUENCE [LARGE SCALE GENOMIC DNA]</scope>
    <source>
        <strain evidence="3">Z151</strain>
    </source>
</reference>
<protein>
    <submittedName>
        <fullName evidence="2">Uncharacterized protein</fullName>
    </submittedName>
</protein>
<feature type="transmembrane region" description="Helical" evidence="1">
    <location>
        <begin position="297"/>
        <end position="317"/>
    </location>
</feature>
<evidence type="ECO:0000256" key="1">
    <source>
        <dbReference type="SAM" id="Phobius"/>
    </source>
</evidence>
<dbReference type="Proteomes" id="UP000192578">
    <property type="component" value="Unassembled WGS sequence"/>
</dbReference>
<dbReference type="EMBL" id="MTYJ01000360">
    <property type="protein sequence ID" value="OWA53970.1"/>
    <property type="molecule type" value="Genomic_DNA"/>
</dbReference>
<evidence type="ECO:0000313" key="2">
    <source>
        <dbReference type="EMBL" id="OWA53970.1"/>
    </source>
</evidence>
<feature type="transmembrane region" description="Helical" evidence="1">
    <location>
        <begin position="191"/>
        <end position="213"/>
    </location>
</feature>
<comment type="caution">
    <text evidence="2">The sequence shown here is derived from an EMBL/GenBank/DDBJ whole genome shotgun (WGS) entry which is preliminary data.</text>
</comment>